<feature type="transmembrane region" description="Helical" evidence="5">
    <location>
        <begin position="192"/>
        <end position="209"/>
    </location>
</feature>
<dbReference type="InterPro" id="IPR007016">
    <property type="entry name" value="O-antigen_ligase-rel_domated"/>
</dbReference>
<feature type="transmembrane region" description="Helical" evidence="5">
    <location>
        <begin position="74"/>
        <end position="93"/>
    </location>
</feature>
<evidence type="ECO:0000256" key="3">
    <source>
        <dbReference type="ARBA" id="ARBA00022989"/>
    </source>
</evidence>
<feature type="transmembrane region" description="Helical" evidence="5">
    <location>
        <begin position="382"/>
        <end position="399"/>
    </location>
</feature>
<proteinExistence type="predicted"/>
<dbReference type="EMBL" id="JBEPLS010000008">
    <property type="protein sequence ID" value="MET3604670.1"/>
    <property type="molecule type" value="Genomic_DNA"/>
</dbReference>
<keyword evidence="10" id="KW-1185">Reference proteome</keyword>
<feature type="transmembrane region" description="Helical" evidence="5">
    <location>
        <begin position="128"/>
        <end position="146"/>
    </location>
</feature>
<evidence type="ECO:0000256" key="2">
    <source>
        <dbReference type="ARBA" id="ARBA00022692"/>
    </source>
</evidence>
<comment type="subcellular location">
    <subcellularLocation>
        <location evidence="1">Membrane</location>
        <topology evidence="1">Multi-pass membrane protein</topology>
    </subcellularLocation>
</comment>
<dbReference type="OrthoDB" id="115889at2"/>
<evidence type="ECO:0000313" key="8">
    <source>
        <dbReference type="EMBL" id="QEN01473.1"/>
    </source>
</evidence>
<accession>A0A5C1Q0F2</accession>
<dbReference type="KEGG" id="snn:EWH46_12225"/>
<feature type="domain" description="O-antigen ligase-related" evidence="6">
    <location>
        <begin position="201"/>
        <end position="345"/>
    </location>
</feature>
<reference evidence="8 9" key="1">
    <citation type="submission" date="2019-02" db="EMBL/GenBank/DDBJ databases">
        <title>Complete Genome Sequence and Methylome Analysis of Sphaerotilus natans subsp. sulfidivorans D-507.</title>
        <authorList>
            <person name="Fomenkov A."/>
            <person name="Gridneva E."/>
            <person name="Smolyakov D."/>
            <person name="Dubinina G."/>
            <person name="Vincze T."/>
            <person name="Grabovich M."/>
            <person name="Roberts R.J."/>
        </authorList>
    </citation>
    <scope>NUCLEOTIDE SEQUENCE [LARGE SCALE GENOMIC DNA]</scope>
    <source>
        <strain evidence="8 9">D-507</strain>
    </source>
</reference>
<keyword evidence="3 5" id="KW-1133">Transmembrane helix</keyword>
<feature type="transmembrane region" description="Helical" evidence="5">
    <location>
        <begin position="359"/>
        <end position="376"/>
    </location>
</feature>
<keyword evidence="4 5" id="KW-0472">Membrane</keyword>
<dbReference type="PANTHER" id="PTHR37422:SF13">
    <property type="entry name" value="LIPOPOLYSACCHARIDE BIOSYNTHESIS PROTEIN PA4999-RELATED"/>
    <property type="match status" value="1"/>
</dbReference>
<dbReference type="PANTHER" id="PTHR37422">
    <property type="entry name" value="TEICHURONIC ACID BIOSYNTHESIS PROTEIN TUAE"/>
    <property type="match status" value="1"/>
</dbReference>
<feature type="transmembrane region" description="Helical" evidence="5">
    <location>
        <begin position="215"/>
        <end position="232"/>
    </location>
</feature>
<name>A0A5C1Q0F2_9BURK</name>
<feature type="transmembrane region" description="Helical" evidence="5">
    <location>
        <begin position="333"/>
        <end position="352"/>
    </location>
</feature>
<gene>
    <name evidence="7" type="ORF">ABIC99_002486</name>
    <name evidence="8" type="ORF">EWH46_12225</name>
</gene>
<feature type="transmembrane region" description="Helical" evidence="5">
    <location>
        <begin position="7"/>
        <end position="29"/>
    </location>
</feature>
<dbReference type="GO" id="GO:0016020">
    <property type="term" value="C:membrane"/>
    <property type="evidence" value="ECO:0007669"/>
    <property type="project" value="UniProtKB-SubCell"/>
</dbReference>
<feature type="transmembrane region" description="Helical" evidence="5">
    <location>
        <begin position="166"/>
        <end position="185"/>
    </location>
</feature>
<evidence type="ECO:0000256" key="4">
    <source>
        <dbReference type="ARBA" id="ARBA00023136"/>
    </source>
</evidence>
<reference evidence="7 10" key="2">
    <citation type="submission" date="2024-06" db="EMBL/GenBank/DDBJ databases">
        <title>Genomic Encyclopedia of Type Strains, Phase IV (KMG-IV): sequencing the most valuable type-strain genomes for metagenomic binning, comparative biology and taxonomic classification.</title>
        <authorList>
            <person name="Goeker M."/>
        </authorList>
    </citation>
    <scope>NUCLEOTIDE SEQUENCE [LARGE SCALE GENOMIC DNA]</scope>
    <source>
        <strain evidence="7 10">D-501</strain>
    </source>
</reference>
<dbReference type="InterPro" id="IPR051533">
    <property type="entry name" value="WaaL-like"/>
</dbReference>
<feature type="transmembrane region" description="Helical" evidence="5">
    <location>
        <begin position="41"/>
        <end position="67"/>
    </location>
</feature>
<keyword evidence="2 5" id="KW-0812">Transmembrane</keyword>
<evidence type="ECO:0000313" key="10">
    <source>
        <dbReference type="Proteomes" id="UP001549111"/>
    </source>
</evidence>
<organism evidence="8 9">
    <name type="scientific">Sphaerotilus sulfidivorans</name>
    <dbReference type="NCBI Taxonomy" id="639200"/>
    <lineage>
        <taxon>Bacteria</taxon>
        <taxon>Pseudomonadati</taxon>
        <taxon>Pseudomonadota</taxon>
        <taxon>Betaproteobacteria</taxon>
        <taxon>Burkholderiales</taxon>
        <taxon>Sphaerotilaceae</taxon>
        <taxon>Sphaerotilus</taxon>
    </lineage>
</organism>
<evidence type="ECO:0000256" key="1">
    <source>
        <dbReference type="ARBA" id="ARBA00004141"/>
    </source>
</evidence>
<protein>
    <recommendedName>
        <fullName evidence="6">O-antigen ligase-related domain-containing protein</fullName>
    </recommendedName>
</protein>
<evidence type="ECO:0000259" key="6">
    <source>
        <dbReference type="Pfam" id="PF04932"/>
    </source>
</evidence>
<dbReference type="Pfam" id="PF04932">
    <property type="entry name" value="Wzy_C"/>
    <property type="match status" value="1"/>
</dbReference>
<evidence type="ECO:0000313" key="7">
    <source>
        <dbReference type="EMBL" id="MET3604670.1"/>
    </source>
</evidence>
<dbReference type="EMBL" id="CP035708">
    <property type="protein sequence ID" value="QEN01473.1"/>
    <property type="molecule type" value="Genomic_DNA"/>
</dbReference>
<feature type="transmembrane region" description="Helical" evidence="5">
    <location>
        <begin position="99"/>
        <end position="116"/>
    </location>
</feature>
<evidence type="ECO:0000256" key="5">
    <source>
        <dbReference type="SAM" id="Phobius"/>
    </source>
</evidence>
<dbReference type="Proteomes" id="UP001549111">
    <property type="component" value="Unassembled WGS sequence"/>
</dbReference>
<feature type="transmembrane region" description="Helical" evidence="5">
    <location>
        <begin position="244"/>
        <end position="264"/>
    </location>
</feature>
<evidence type="ECO:0000313" key="9">
    <source>
        <dbReference type="Proteomes" id="UP000323522"/>
    </source>
</evidence>
<sequence length="403" mass="44366">MRYYRIVPGIALAILLIVLTTNAFIGLIKDGGARAQGLHNAILYTGVLNIIPVIAVFLLIVSASFFAREEVLRLGVYYKIMIVWAACTCFWAPEKNIAIISFSYILAIPAASALFVKYFDGDEIYECFKFAVIFVGTMSFFWALFIPDYGIAADSEHDGLWQGVFTHKNSLGMYSVIAIAMILALKPALYKDIYGIGAIGLHFILLIKSGSSTSMLAAALMCFTYIFTNIFSNVRDSSVVHQRLVSGFVVVLTIITLLITLVYLDPSYYPLVPDSILSRVYIWSYGWGLFSESTIGGLGVNQYAYLNERGFSDMEAILGYSVGSSHNASLETLVSYGVVGLVFYIVMMAGLSKLMVYRIGFGGAIVFLSVFMVLGVTESVNFGYNFPFFILTMLSLLNSRKGG</sequence>
<dbReference type="AlphaFoldDB" id="A0A5C1Q0F2"/>
<dbReference type="RefSeq" id="WP_149504157.1">
    <property type="nucleotide sequence ID" value="NZ_CP035708.1"/>
</dbReference>
<dbReference type="Proteomes" id="UP000323522">
    <property type="component" value="Chromosome"/>
</dbReference>